<dbReference type="PANTHER" id="PTHR34857">
    <property type="entry name" value="SLL0384 PROTEIN"/>
    <property type="match status" value="1"/>
</dbReference>
<name>A0A1G6D5Y7_9BACT</name>
<dbReference type="Proteomes" id="UP000198771">
    <property type="component" value="Unassembled WGS sequence"/>
</dbReference>
<sequence>MISEPFSQGQSLLHRMDARIKILSMGLCLTSVSAVQGHAAALSALLFGAGLVFIARLQISSVLLRLAPANIFFLVLGLVLGLTYPGESLDYFSRLSHDGLSLALRIFLKGNALLLIFMALACTSSVPVLAQALQGLGLPRKLTLLLAFTFRQIFLVIEEFQRLHRTVLARGFHPRCTLHTYQTYAVLFGQTLIRSLARAERIHSAMLLRGFSGHFRPLFAPPWNRADVYPALGLCVPPLLISLHDRWPW</sequence>
<gene>
    <name evidence="7" type="ORF">SAMN05660653_01942</name>
</gene>
<feature type="transmembrane region" description="Helical" evidence="6">
    <location>
        <begin position="22"/>
        <end position="55"/>
    </location>
</feature>
<proteinExistence type="predicted"/>
<evidence type="ECO:0000313" key="8">
    <source>
        <dbReference type="Proteomes" id="UP000198771"/>
    </source>
</evidence>
<dbReference type="InterPro" id="IPR051611">
    <property type="entry name" value="ECF_transporter_component"/>
</dbReference>
<reference evidence="7 8" key="1">
    <citation type="submission" date="2016-10" db="EMBL/GenBank/DDBJ databases">
        <authorList>
            <person name="de Groot N.N."/>
        </authorList>
    </citation>
    <scope>NUCLEOTIDE SEQUENCE [LARGE SCALE GENOMIC DNA]</scope>
    <source>
        <strain evidence="7 8">ASO4-2</strain>
    </source>
</reference>
<keyword evidence="4 6" id="KW-1133">Transmembrane helix</keyword>
<feature type="transmembrane region" description="Helical" evidence="6">
    <location>
        <begin position="67"/>
        <end position="85"/>
    </location>
</feature>
<keyword evidence="2" id="KW-1003">Cell membrane</keyword>
<evidence type="ECO:0000256" key="1">
    <source>
        <dbReference type="ARBA" id="ARBA00004141"/>
    </source>
</evidence>
<keyword evidence="8" id="KW-1185">Reference proteome</keyword>
<keyword evidence="3 6" id="KW-0812">Transmembrane</keyword>
<organism evidence="7 8">
    <name type="scientific">Desulfonatronum thiosulfatophilum</name>
    <dbReference type="NCBI Taxonomy" id="617002"/>
    <lineage>
        <taxon>Bacteria</taxon>
        <taxon>Pseudomonadati</taxon>
        <taxon>Thermodesulfobacteriota</taxon>
        <taxon>Desulfovibrionia</taxon>
        <taxon>Desulfovibrionales</taxon>
        <taxon>Desulfonatronaceae</taxon>
        <taxon>Desulfonatronum</taxon>
    </lineage>
</organism>
<dbReference type="GO" id="GO:0005886">
    <property type="term" value="C:plasma membrane"/>
    <property type="evidence" value="ECO:0007669"/>
    <property type="project" value="UniProtKB-ARBA"/>
</dbReference>
<evidence type="ECO:0000256" key="6">
    <source>
        <dbReference type="SAM" id="Phobius"/>
    </source>
</evidence>
<dbReference type="AlphaFoldDB" id="A0A1G6D5Y7"/>
<feature type="transmembrane region" description="Helical" evidence="6">
    <location>
        <begin position="106"/>
        <end position="130"/>
    </location>
</feature>
<comment type="subcellular location">
    <subcellularLocation>
        <location evidence="1">Membrane</location>
        <topology evidence="1">Multi-pass membrane protein</topology>
    </subcellularLocation>
</comment>
<dbReference type="InterPro" id="IPR003339">
    <property type="entry name" value="ABC/ECF_trnsptr_transmembrane"/>
</dbReference>
<dbReference type="CDD" id="cd16914">
    <property type="entry name" value="EcfT"/>
    <property type="match status" value="1"/>
</dbReference>
<evidence type="ECO:0000256" key="5">
    <source>
        <dbReference type="ARBA" id="ARBA00023136"/>
    </source>
</evidence>
<dbReference type="STRING" id="617002.SAMN05660653_01942"/>
<evidence type="ECO:0000256" key="4">
    <source>
        <dbReference type="ARBA" id="ARBA00022989"/>
    </source>
</evidence>
<evidence type="ECO:0000256" key="2">
    <source>
        <dbReference type="ARBA" id="ARBA00022475"/>
    </source>
</evidence>
<dbReference type="EMBL" id="FMXO01000010">
    <property type="protein sequence ID" value="SDB40479.1"/>
    <property type="molecule type" value="Genomic_DNA"/>
</dbReference>
<dbReference type="PANTHER" id="PTHR34857:SF2">
    <property type="entry name" value="SLL0384 PROTEIN"/>
    <property type="match status" value="1"/>
</dbReference>
<dbReference type="OrthoDB" id="4533at2"/>
<keyword evidence="5 6" id="KW-0472">Membrane</keyword>
<dbReference type="RefSeq" id="WP_092120716.1">
    <property type="nucleotide sequence ID" value="NZ_FMXO01000010.1"/>
</dbReference>
<protein>
    <submittedName>
        <fullName evidence="7">Cobalt/nickel transport system permease protein</fullName>
    </submittedName>
</protein>
<accession>A0A1G6D5Y7</accession>
<evidence type="ECO:0000256" key="3">
    <source>
        <dbReference type="ARBA" id="ARBA00022692"/>
    </source>
</evidence>
<evidence type="ECO:0000313" key="7">
    <source>
        <dbReference type="EMBL" id="SDB40479.1"/>
    </source>
</evidence>
<dbReference type="Pfam" id="PF02361">
    <property type="entry name" value="CbiQ"/>
    <property type="match status" value="1"/>
</dbReference>